<proteinExistence type="predicted"/>
<dbReference type="Proteomes" id="UP001595880">
    <property type="component" value="Unassembled WGS sequence"/>
</dbReference>
<keyword evidence="1" id="KW-0472">Membrane</keyword>
<gene>
    <name evidence="2" type="ORF">ACFOZ1_16000</name>
</gene>
<reference evidence="3" key="1">
    <citation type="journal article" date="2019" name="Int. J. Syst. Evol. Microbiol.">
        <title>The Global Catalogue of Microorganisms (GCM) 10K type strain sequencing project: providing services to taxonomists for standard genome sequencing and annotation.</title>
        <authorList>
            <consortium name="The Broad Institute Genomics Platform"/>
            <consortium name="The Broad Institute Genome Sequencing Center for Infectious Disease"/>
            <person name="Wu L."/>
            <person name="Ma J."/>
        </authorList>
    </citation>
    <scope>NUCLEOTIDE SEQUENCE [LARGE SCALE GENOMIC DNA]</scope>
    <source>
        <strain evidence="3">KACC 14058</strain>
    </source>
</reference>
<accession>A0ABV8VXL9</accession>
<protein>
    <submittedName>
        <fullName evidence="2">KinB-signaling pathway activation protein</fullName>
    </submittedName>
</protein>
<keyword evidence="1" id="KW-0812">Transmembrane</keyword>
<feature type="transmembrane region" description="Helical" evidence="1">
    <location>
        <begin position="169"/>
        <end position="188"/>
    </location>
</feature>
<feature type="transmembrane region" description="Helical" evidence="1">
    <location>
        <begin position="111"/>
        <end position="131"/>
    </location>
</feature>
<feature type="transmembrane region" description="Helical" evidence="1">
    <location>
        <begin position="84"/>
        <end position="105"/>
    </location>
</feature>
<feature type="transmembrane region" description="Helical" evidence="1">
    <location>
        <begin position="143"/>
        <end position="163"/>
    </location>
</feature>
<evidence type="ECO:0000313" key="3">
    <source>
        <dbReference type="Proteomes" id="UP001595880"/>
    </source>
</evidence>
<comment type="caution">
    <text evidence="2">The sequence shown here is derived from an EMBL/GenBank/DDBJ whole genome shotgun (WGS) entry which is preliminary data.</text>
</comment>
<dbReference type="SMART" id="SM01251">
    <property type="entry name" value="KbaA"/>
    <property type="match status" value="1"/>
</dbReference>
<feature type="transmembrane region" description="Helical" evidence="1">
    <location>
        <begin position="48"/>
        <end position="72"/>
    </location>
</feature>
<sequence length="198" mass="22579">MKSRNVVRLFFTTLLIGGLSTLITSFFVKNDAYLKFMNPFDWFEILGVVLFFLTLGFVFSLISQMGFFAYLTANQFALSVFRSFWPMIQIVIIAFALFDLIYFRYKSLEGGTITTFILSAIALFVYGFIVAAIKAKETNKTAFIPALFFMVVITSIEWVPGLRTEGGDYAWLMIVPLVICNTYQLLILHRLTEKGAKK</sequence>
<feature type="transmembrane region" description="Helical" evidence="1">
    <location>
        <begin position="7"/>
        <end position="28"/>
    </location>
</feature>
<evidence type="ECO:0000313" key="2">
    <source>
        <dbReference type="EMBL" id="MFC4389282.1"/>
    </source>
</evidence>
<keyword evidence="3" id="KW-1185">Reference proteome</keyword>
<dbReference type="EMBL" id="JBHSDV010000007">
    <property type="protein sequence ID" value="MFC4389282.1"/>
    <property type="molecule type" value="Genomic_DNA"/>
</dbReference>
<dbReference type="Pfam" id="PF14089">
    <property type="entry name" value="KbaA"/>
    <property type="match status" value="1"/>
</dbReference>
<keyword evidence="1" id="KW-1133">Transmembrane helix</keyword>
<evidence type="ECO:0000256" key="1">
    <source>
        <dbReference type="SAM" id="Phobius"/>
    </source>
</evidence>
<dbReference type="InterPro" id="IPR024164">
    <property type="entry name" value="KinB-signalling_activ"/>
</dbReference>
<dbReference type="RefSeq" id="WP_390200883.1">
    <property type="nucleotide sequence ID" value="NZ_JBHSDV010000007.1"/>
</dbReference>
<organism evidence="2 3">
    <name type="scientific">Gracilibacillus marinus</name>
    <dbReference type="NCBI Taxonomy" id="630535"/>
    <lineage>
        <taxon>Bacteria</taxon>
        <taxon>Bacillati</taxon>
        <taxon>Bacillota</taxon>
        <taxon>Bacilli</taxon>
        <taxon>Bacillales</taxon>
        <taxon>Bacillaceae</taxon>
        <taxon>Gracilibacillus</taxon>
    </lineage>
</organism>
<dbReference type="PIRSF" id="PIRSF029886">
    <property type="entry name" value="KBAA"/>
    <property type="match status" value="1"/>
</dbReference>
<name>A0ABV8VXL9_9BACI</name>